<feature type="transmembrane region" description="Helical" evidence="1">
    <location>
        <begin position="237"/>
        <end position="257"/>
    </location>
</feature>
<comment type="caution">
    <text evidence="3">The sequence shown here is derived from an EMBL/GenBank/DDBJ whole genome shotgun (WGS) entry which is preliminary data.</text>
</comment>
<feature type="transmembrane region" description="Helical" evidence="1">
    <location>
        <begin position="158"/>
        <end position="179"/>
    </location>
</feature>
<dbReference type="RefSeq" id="WP_212902701.1">
    <property type="nucleotide sequence ID" value="NZ_BOPZ01000003.1"/>
</dbReference>
<keyword evidence="1" id="KW-0472">Membrane</keyword>
<evidence type="ECO:0000256" key="1">
    <source>
        <dbReference type="SAM" id="Phobius"/>
    </source>
</evidence>
<dbReference type="Pfam" id="PF09546">
    <property type="entry name" value="Spore_III_AE"/>
    <property type="match status" value="1"/>
</dbReference>
<feature type="transmembrane region" description="Helical" evidence="1">
    <location>
        <begin position="277"/>
        <end position="299"/>
    </location>
</feature>
<feature type="signal peptide" evidence="2">
    <location>
        <begin position="1"/>
        <end position="23"/>
    </location>
</feature>
<dbReference type="AlphaFoldDB" id="A0A919RX25"/>
<keyword evidence="1" id="KW-1133">Transmembrane helix</keyword>
<gene>
    <name evidence="3" type="primary">spoIIIAE</name>
    <name evidence="3" type="ORF">CPJCM30710_06170</name>
</gene>
<feature type="transmembrane region" description="Helical" evidence="1">
    <location>
        <begin position="96"/>
        <end position="115"/>
    </location>
</feature>
<evidence type="ECO:0000313" key="3">
    <source>
        <dbReference type="EMBL" id="GIM27951.1"/>
    </source>
</evidence>
<dbReference type="NCBIfam" id="TIGR02829">
    <property type="entry name" value="spore_III_AE"/>
    <property type="match status" value="1"/>
</dbReference>
<dbReference type="EMBL" id="BOPZ01000003">
    <property type="protein sequence ID" value="GIM27951.1"/>
    <property type="molecule type" value="Genomic_DNA"/>
</dbReference>
<protein>
    <submittedName>
        <fullName evidence="3">Stage III sporulation protein AE</fullName>
    </submittedName>
</protein>
<feature type="transmembrane region" description="Helical" evidence="1">
    <location>
        <begin position="306"/>
        <end position="329"/>
    </location>
</feature>
<keyword evidence="4" id="KW-1185">Reference proteome</keyword>
<keyword evidence="1" id="KW-0812">Transmembrane</keyword>
<evidence type="ECO:0000256" key="2">
    <source>
        <dbReference type="SAM" id="SignalP"/>
    </source>
</evidence>
<organism evidence="3 4">
    <name type="scientific">Clostridium polyendosporum</name>
    <dbReference type="NCBI Taxonomy" id="69208"/>
    <lineage>
        <taxon>Bacteria</taxon>
        <taxon>Bacillati</taxon>
        <taxon>Bacillota</taxon>
        <taxon>Clostridia</taxon>
        <taxon>Eubacteriales</taxon>
        <taxon>Clostridiaceae</taxon>
        <taxon>Clostridium</taxon>
    </lineage>
</organism>
<keyword evidence="2" id="KW-0732">Signal</keyword>
<feature type="transmembrane region" description="Helical" evidence="1">
    <location>
        <begin position="127"/>
        <end position="146"/>
    </location>
</feature>
<dbReference type="InterPro" id="IPR014194">
    <property type="entry name" value="Spore_III_AE"/>
</dbReference>
<accession>A0A919RX25</accession>
<feature type="chain" id="PRO_5037644357" evidence="2">
    <location>
        <begin position="24"/>
        <end position="386"/>
    </location>
</feature>
<reference evidence="3" key="1">
    <citation type="submission" date="2021-03" db="EMBL/GenBank/DDBJ databases">
        <title>Taxonomic study of Clostridium polyendosporum from meadow-gley soil under rice.</title>
        <authorList>
            <person name="Kobayashi H."/>
            <person name="Tanizawa Y."/>
            <person name="Yagura M."/>
        </authorList>
    </citation>
    <scope>NUCLEOTIDE SEQUENCE</scope>
    <source>
        <strain evidence="3">JCM 30710</strain>
    </source>
</reference>
<feature type="transmembrane region" description="Helical" evidence="1">
    <location>
        <begin position="355"/>
        <end position="377"/>
    </location>
</feature>
<sequence length="386" mass="42237">MKKYFTFLIFLLLLFFNSSLVLAIEKQDKQQVEDNPKIERLYDYIQNMKTDEEILNGLDAREYITNYMKNGQGSLSTGQLIKACTALLLKEVRSTLQLMISLIVLAIISALLRNLQSSFSGESVSNIAFYACYAVMIMLLTKSFLISLNLAKETITKLSDFTAVLLPSLVFLLATVGGLTQAATADPIVVAAVGLTPRLYIDIIIPIILTGFVLGFVNNLSEEHKINGLCKVLKQYILWFQGIIMTIFIGLLTVRGIASNTLDVVTLKTAKFAVDNFIPIVGKALSDTIATMAGYSLLLKNAISSIGLLIIIILMLFPVIKIAIIAFVYKISAALIEPIADKRIVNCVVSASESLILLMSCVISITVMFFIMVSIMASAGKFIVGG</sequence>
<dbReference type="Proteomes" id="UP000679179">
    <property type="component" value="Unassembled WGS sequence"/>
</dbReference>
<proteinExistence type="predicted"/>
<feature type="transmembrane region" description="Helical" evidence="1">
    <location>
        <begin position="199"/>
        <end position="217"/>
    </location>
</feature>
<name>A0A919RX25_9CLOT</name>
<evidence type="ECO:0000313" key="4">
    <source>
        <dbReference type="Proteomes" id="UP000679179"/>
    </source>
</evidence>